<keyword evidence="1" id="KW-0472">Membrane</keyword>
<evidence type="ECO:0000313" key="2">
    <source>
        <dbReference type="EMBL" id="AKH20964.1"/>
    </source>
</evidence>
<dbReference type="Proteomes" id="UP000034410">
    <property type="component" value="Chromosome"/>
</dbReference>
<proteinExistence type="predicted"/>
<evidence type="ECO:0000256" key="1">
    <source>
        <dbReference type="SAM" id="Phobius"/>
    </source>
</evidence>
<evidence type="ECO:0000313" key="3">
    <source>
        <dbReference type="Proteomes" id="UP000034410"/>
    </source>
</evidence>
<dbReference type="KEGG" id="seds:AAY24_12080"/>
<name>A0A0F7K040_9GAMM</name>
<feature type="transmembrane region" description="Helical" evidence="1">
    <location>
        <begin position="46"/>
        <end position="68"/>
    </location>
</feature>
<reference evidence="2 3" key="1">
    <citation type="journal article" date="2015" name="Genome Announc.">
        <title>Complete Genome Sequence of Sedimenticola thiotaurini Strain SIP-G1, a Polyphosphate- and Polyhydroxyalkanoate-Accumulating Sulfur-Oxidizing Gammaproteobacterium Isolated from Salt Marsh Sediments.</title>
        <authorList>
            <person name="Flood B.E."/>
            <person name="Jones D.S."/>
            <person name="Bailey J.V."/>
        </authorList>
    </citation>
    <scope>NUCLEOTIDE SEQUENCE [LARGE SCALE GENOMIC DNA]</scope>
    <source>
        <strain evidence="2 3">SIP-G1</strain>
    </source>
</reference>
<keyword evidence="3" id="KW-1185">Reference proteome</keyword>
<organism evidence="2 3">
    <name type="scientific">Sedimenticola thiotaurini</name>
    <dbReference type="NCBI Taxonomy" id="1543721"/>
    <lineage>
        <taxon>Bacteria</taxon>
        <taxon>Pseudomonadati</taxon>
        <taxon>Pseudomonadota</taxon>
        <taxon>Gammaproteobacteria</taxon>
        <taxon>Chromatiales</taxon>
        <taxon>Sedimenticolaceae</taxon>
        <taxon>Sedimenticola</taxon>
    </lineage>
</organism>
<evidence type="ECO:0008006" key="4">
    <source>
        <dbReference type="Google" id="ProtNLM"/>
    </source>
</evidence>
<keyword evidence="1" id="KW-0812">Transmembrane</keyword>
<protein>
    <recommendedName>
        <fullName evidence="4">DUF3311 domain-containing protein</fullName>
    </recommendedName>
</protein>
<gene>
    <name evidence="2" type="ORF">AAY24_12080</name>
</gene>
<dbReference type="EMBL" id="CP011412">
    <property type="protein sequence ID" value="AKH20964.1"/>
    <property type="molecule type" value="Genomic_DNA"/>
</dbReference>
<dbReference type="RefSeq" id="WP_046859893.1">
    <property type="nucleotide sequence ID" value="NZ_CP011412.1"/>
</dbReference>
<keyword evidence="1" id="KW-1133">Transmembrane helix</keyword>
<sequence>MASVQHKTTAKGRGRARLLVAALIGALLLNPPVLEIFSRITTFRPFGWPLVMIYINLVWLLLILLVLFPKRRKLPRNRPVRGPVASKGRE</sequence>
<accession>A0A0F7K040</accession>
<dbReference type="AlphaFoldDB" id="A0A0F7K040"/>